<reference evidence="2" key="1">
    <citation type="journal article" date="2014" name="Proc. Natl. Acad. Sci. U.S.A.">
        <title>Extensive sampling of basidiomycete genomes demonstrates inadequacy of the white-rot/brown-rot paradigm for wood decay fungi.</title>
        <authorList>
            <person name="Riley R."/>
            <person name="Salamov A.A."/>
            <person name="Brown D.W."/>
            <person name="Nagy L.G."/>
            <person name="Floudas D."/>
            <person name="Held B.W."/>
            <person name="Levasseur A."/>
            <person name="Lombard V."/>
            <person name="Morin E."/>
            <person name="Otillar R."/>
            <person name="Lindquist E.A."/>
            <person name="Sun H."/>
            <person name="LaButti K.M."/>
            <person name="Schmutz J."/>
            <person name="Jabbour D."/>
            <person name="Luo H."/>
            <person name="Baker S.E."/>
            <person name="Pisabarro A.G."/>
            <person name="Walton J.D."/>
            <person name="Blanchette R.A."/>
            <person name="Henrissat B."/>
            <person name="Martin F."/>
            <person name="Cullen D."/>
            <person name="Hibbett D.S."/>
            <person name="Grigoriev I.V."/>
        </authorList>
    </citation>
    <scope>NUCLEOTIDE SEQUENCE [LARGE SCALE GENOMIC DNA]</scope>
    <source>
        <strain evidence="2">CBS 339.88</strain>
    </source>
</reference>
<keyword evidence="2" id="KW-1185">Reference proteome</keyword>
<accession>A0A067SFW6</accession>
<dbReference type="EMBL" id="KL142437">
    <property type="protein sequence ID" value="KDR65653.1"/>
    <property type="molecule type" value="Genomic_DNA"/>
</dbReference>
<sequence length="278" mass="30051">MSFAERSGLPFDRWPERAISIAVVMYLRQLTLFCFPSFPPNFRPPALAPRRSCDPPRHIVPPGEASVGQDQPSPLLVAPDYIGLHLRLSMASAVKCSRVGPKHPVACHQQTIPPPCCSSAIPLFFPSNFIRSFPRRDLESLTPGFPTPPCNSPAHTNAVSTPHSCLASNQCCGMGTGKRWAYGFPPWRPTAHYTGTAAPASLSPLPTSLSLLPDAAAITVAIYCLPLAAQRCGAAVIYFIYTTPVRIQHAHSRRRMPWPAPLGPLTLPPSVTTSTCAP</sequence>
<dbReference type="Proteomes" id="UP000027222">
    <property type="component" value="Unassembled WGS sequence"/>
</dbReference>
<gene>
    <name evidence="1" type="ORF">GALMADRAFT_148520</name>
</gene>
<evidence type="ECO:0000313" key="2">
    <source>
        <dbReference type="Proteomes" id="UP000027222"/>
    </source>
</evidence>
<dbReference type="AlphaFoldDB" id="A0A067SFW6"/>
<name>A0A067SFW6_GALM3</name>
<organism evidence="1 2">
    <name type="scientific">Galerina marginata (strain CBS 339.88)</name>
    <dbReference type="NCBI Taxonomy" id="685588"/>
    <lineage>
        <taxon>Eukaryota</taxon>
        <taxon>Fungi</taxon>
        <taxon>Dikarya</taxon>
        <taxon>Basidiomycota</taxon>
        <taxon>Agaricomycotina</taxon>
        <taxon>Agaricomycetes</taxon>
        <taxon>Agaricomycetidae</taxon>
        <taxon>Agaricales</taxon>
        <taxon>Agaricineae</taxon>
        <taxon>Strophariaceae</taxon>
        <taxon>Galerina</taxon>
    </lineage>
</organism>
<dbReference type="HOGENOM" id="CLU_1001324_0_0_1"/>
<proteinExistence type="predicted"/>
<evidence type="ECO:0000313" key="1">
    <source>
        <dbReference type="EMBL" id="KDR65653.1"/>
    </source>
</evidence>
<protein>
    <submittedName>
        <fullName evidence="1">Uncharacterized protein</fullName>
    </submittedName>
</protein>